<evidence type="ECO:0000313" key="4">
    <source>
        <dbReference type="Proteomes" id="UP000294887"/>
    </source>
</evidence>
<dbReference type="Proteomes" id="UP000294887">
    <property type="component" value="Unassembled WGS sequence"/>
</dbReference>
<dbReference type="Gene3D" id="1.10.10.2080">
    <property type="match status" value="1"/>
</dbReference>
<dbReference type="Pfam" id="PF13020">
    <property type="entry name" value="NOV_C"/>
    <property type="match status" value="1"/>
</dbReference>
<dbReference type="Pfam" id="PF11564">
    <property type="entry name" value="BpuJI_N"/>
    <property type="match status" value="1"/>
</dbReference>
<dbReference type="OrthoDB" id="7053439at2"/>
<evidence type="ECO:0000313" key="3">
    <source>
        <dbReference type="EMBL" id="TCJ88484.1"/>
    </source>
</evidence>
<gene>
    <name evidence="3" type="ORF">EV695_0340</name>
</gene>
<feature type="domain" description="Protein NO VEIN C-terminal" evidence="2">
    <location>
        <begin position="337"/>
        <end position="429"/>
    </location>
</feature>
<comment type="caution">
    <text evidence="3">The sequence shown here is derived from an EMBL/GenBank/DDBJ whole genome shotgun (WGS) entry which is preliminary data.</text>
</comment>
<dbReference type="InterPro" id="IPR024975">
    <property type="entry name" value="NOV_C"/>
</dbReference>
<name>A0A4R1F797_9GAMM</name>
<dbReference type="RefSeq" id="WP_131904178.1">
    <property type="nucleotide sequence ID" value="NZ_BAAAFU010000008.1"/>
</dbReference>
<sequence>MYTVPEQYSVRLHHCRPRFKNDREDVLLYMASEICLIGKKTKKEFASELLIAIKNFRGNGTKAVKTLNNWRTEITTLLGLVEFTNDGYCKPSRMAELLSEKQDLIEFFRFFCFKFQYPGGHLKPDRTLYLIAKGVKFKPVKYILKLLLEGNKITKKNFGLSKAEATHCIFNDLRVVRDQQAPTKTLDLIMKNRAQGVEYDCNGDVIRYAGDILDYMELANLVSYKLNGRYYIKTNEVEVINSFIDSNEYFPLYEPLYNLDTVSLEDIKHTQNEWFTYVNENLNETLFKSDIMQVLQEANDSVDQADSEFIESLLISIRKKQEIKGKVKTKEIGDVGESIAILHEQIRLTNLNREDLAKKVVKLPEMFSAGYDINSFEGISEIKRLIEVKTTISKNKININRFHMTPNEWGAAETFKDAYYIYRLMISSSGVNLFVIKNPVGQYKTDNLSMTPRNGVDITYSNDSGKLKELLI</sequence>
<proteinExistence type="predicted"/>
<evidence type="ECO:0000259" key="2">
    <source>
        <dbReference type="Pfam" id="PF13020"/>
    </source>
</evidence>
<feature type="domain" description="Restriction endonuclease type II BpuJI N-terminal" evidence="1">
    <location>
        <begin position="2"/>
        <end position="275"/>
    </location>
</feature>
<organism evidence="3 4">
    <name type="scientific">Cocleimonas flava</name>
    <dbReference type="NCBI Taxonomy" id="634765"/>
    <lineage>
        <taxon>Bacteria</taxon>
        <taxon>Pseudomonadati</taxon>
        <taxon>Pseudomonadota</taxon>
        <taxon>Gammaproteobacteria</taxon>
        <taxon>Thiotrichales</taxon>
        <taxon>Thiotrichaceae</taxon>
        <taxon>Cocleimonas</taxon>
    </lineage>
</organism>
<reference evidence="3 4" key="1">
    <citation type="submission" date="2019-03" db="EMBL/GenBank/DDBJ databases">
        <title>Genomic Encyclopedia of Type Strains, Phase IV (KMG-IV): sequencing the most valuable type-strain genomes for metagenomic binning, comparative biology and taxonomic classification.</title>
        <authorList>
            <person name="Goeker M."/>
        </authorList>
    </citation>
    <scope>NUCLEOTIDE SEQUENCE [LARGE SCALE GENOMIC DNA]</scope>
    <source>
        <strain evidence="3 4">DSM 24830</strain>
    </source>
</reference>
<dbReference type="EMBL" id="SMFQ01000002">
    <property type="protein sequence ID" value="TCJ88484.1"/>
    <property type="molecule type" value="Genomic_DNA"/>
</dbReference>
<evidence type="ECO:0000259" key="1">
    <source>
        <dbReference type="Pfam" id="PF11564"/>
    </source>
</evidence>
<keyword evidence="4" id="KW-1185">Reference proteome</keyword>
<dbReference type="Gene3D" id="1.10.10.2090">
    <property type="match status" value="1"/>
</dbReference>
<dbReference type="Gene3D" id="1.10.1740.180">
    <property type="match status" value="1"/>
</dbReference>
<accession>A0A4R1F797</accession>
<dbReference type="InterPro" id="IPR021108">
    <property type="entry name" value="Restrct_endonuc_II_BpuJI_N"/>
</dbReference>
<protein>
    <submittedName>
        <fullName evidence="3">Uncharacterized protein DUF3883</fullName>
    </submittedName>
</protein>
<dbReference type="AlphaFoldDB" id="A0A4R1F797"/>